<evidence type="ECO:0000313" key="1">
    <source>
        <dbReference type="EMBL" id="MDT2963805.1"/>
    </source>
</evidence>
<sequence>MFDKTPKELVLKDFSNIYNKCQSTFELVTSRKYNESLVLLTTAETYAIAEKAYIRCDTAKELQTAEVIAFFDAFEIYYFELKQVLFHDDDDFVSLKNRLEKMKDTYEALTASFHLL</sequence>
<dbReference type="OrthoDB" id="2190193at2"/>
<reference evidence="1 7" key="3">
    <citation type="submission" date="2023-03" db="EMBL/GenBank/DDBJ databases">
        <authorList>
            <person name="Shen W."/>
            <person name="Cai J."/>
        </authorList>
    </citation>
    <scope>NUCLEOTIDE SEQUENCE</scope>
    <source>
        <strain evidence="2 7">B516</strain>
        <strain evidence="1">K72-2</strain>
    </source>
</reference>
<dbReference type="Proteomes" id="UP000286288">
    <property type="component" value="Unassembled WGS sequence"/>
</dbReference>
<evidence type="ECO:0000313" key="3">
    <source>
        <dbReference type="EMBL" id="QGN30816.1"/>
    </source>
</evidence>
<dbReference type="Proteomes" id="UP001253851">
    <property type="component" value="Unassembled WGS sequence"/>
</dbReference>
<reference evidence="3 6" key="2">
    <citation type="submission" date="2019-11" db="EMBL/GenBank/DDBJ databases">
        <title>Detection and genome characteristic of a blood enterococcus casselifavus isolate from Zhengzhou,china.</title>
        <authorList>
            <person name="Wen P."/>
        </authorList>
    </citation>
    <scope>NUCLEOTIDE SEQUENCE [LARGE SCALE GENOMIC DNA]</scope>
    <source>
        <strain evidence="3 6">EC291</strain>
    </source>
</reference>
<reference evidence="4 5" key="1">
    <citation type="submission" date="2018-08" db="EMBL/GenBank/DDBJ databases">
        <title>A genome reference for cultivated species of the human gut microbiota.</title>
        <authorList>
            <person name="Zou Y."/>
            <person name="Xue W."/>
            <person name="Luo G."/>
        </authorList>
    </citation>
    <scope>NUCLEOTIDE SEQUENCE [LARGE SCALE GENOMIC DNA]</scope>
    <source>
        <strain evidence="4 5">AF48-16</strain>
    </source>
</reference>
<accession>A0A1L8SEE9</accession>
<evidence type="ECO:0000313" key="4">
    <source>
        <dbReference type="EMBL" id="RHK06661.1"/>
    </source>
</evidence>
<organism evidence="4 5">
    <name type="scientific">Enterococcus casseliflavus</name>
    <name type="common">Enterococcus flavescens</name>
    <dbReference type="NCBI Taxonomy" id="37734"/>
    <lineage>
        <taxon>Bacteria</taxon>
        <taxon>Bacillati</taxon>
        <taxon>Bacillota</taxon>
        <taxon>Bacilli</taxon>
        <taxon>Lactobacillales</taxon>
        <taxon>Enterococcaceae</taxon>
        <taxon>Enterococcus</taxon>
    </lineage>
</organism>
<dbReference type="RefSeq" id="WP_005233740.1">
    <property type="nucleotide sequence ID" value="NZ_BAAAXK010000001.1"/>
</dbReference>
<dbReference type="Proteomes" id="UP000422837">
    <property type="component" value="Chromosome"/>
</dbReference>
<dbReference type="Proteomes" id="UP001268896">
    <property type="component" value="Unassembled WGS sequence"/>
</dbReference>
<name>A0A1L8SEE9_ENTCA</name>
<evidence type="ECO:0000313" key="5">
    <source>
        <dbReference type="Proteomes" id="UP000286288"/>
    </source>
</evidence>
<evidence type="ECO:0000313" key="2">
    <source>
        <dbReference type="EMBL" id="MDT2982367.1"/>
    </source>
</evidence>
<evidence type="ECO:0000313" key="7">
    <source>
        <dbReference type="Proteomes" id="UP001253851"/>
    </source>
</evidence>
<proteinExistence type="predicted"/>
<evidence type="ECO:0000313" key="6">
    <source>
        <dbReference type="Proteomes" id="UP000422837"/>
    </source>
</evidence>
<dbReference type="EMBL" id="JARQDZ010000002">
    <property type="protein sequence ID" value="MDT2982367.1"/>
    <property type="molecule type" value="Genomic_DNA"/>
</dbReference>
<dbReference type="GeneID" id="91574630"/>
<protein>
    <submittedName>
        <fullName evidence="4">Uncharacterized protein</fullName>
    </submittedName>
</protein>
<gene>
    <name evidence="4" type="ORF">DW084_07280</name>
    <name evidence="3" type="ORF">GFU50_15335</name>
    <name evidence="1" type="ORF">P7I32_04240</name>
    <name evidence="2" type="ORF">P7I34_06810</name>
</gene>
<dbReference type="AlphaFoldDB" id="A0A1L8SEE9"/>
<dbReference type="EMBL" id="CP046123">
    <property type="protein sequence ID" value="QGN30816.1"/>
    <property type="molecule type" value="Genomic_DNA"/>
</dbReference>
<dbReference type="EMBL" id="QRMZ01000008">
    <property type="protein sequence ID" value="RHK06661.1"/>
    <property type="molecule type" value="Genomic_DNA"/>
</dbReference>
<dbReference type="EMBL" id="JARQDV010000002">
    <property type="protein sequence ID" value="MDT2963805.1"/>
    <property type="molecule type" value="Genomic_DNA"/>
</dbReference>